<gene>
    <name evidence="7" type="ORF">NE857_01670</name>
</gene>
<evidence type="ECO:0000256" key="2">
    <source>
        <dbReference type="ARBA" id="ARBA00022692"/>
    </source>
</evidence>
<dbReference type="EMBL" id="CP099837">
    <property type="protein sequence ID" value="USY20398.1"/>
    <property type="molecule type" value="Genomic_DNA"/>
</dbReference>
<feature type="transmembrane region" description="Helical" evidence="5">
    <location>
        <begin position="32"/>
        <end position="53"/>
    </location>
</feature>
<feature type="transmembrane region" description="Helical" evidence="5">
    <location>
        <begin position="113"/>
        <end position="133"/>
    </location>
</feature>
<evidence type="ECO:0000313" key="7">
    <source>
        <dbReference type="EMBL" id="USY20398.1"/>
    </source>
</evidence>
<evidence type="ECO:0000256" key="5">
    <source>
        <dbReference type="SAM" id="Phobius"/>
    </source>
</evidence>
<comment type="subcellular location">
    <subcellularLocation>
        <location evidence="1">Membrane</location>
        <topology evidence="1">Multi-pass membrane protein</topology>
    </subcellularLocation>
</comment>
<dbReference type="InterPro" id="IPR051784">
    <property type="entry name" value="Nod_factor_ABC_transporter"/>
</dbReference>
<keyword evidence="3 5" id="KW-1133">Transmembrane helix</keyword>
<keyword evidence="8" id="KW-1185">Reference proteome</keyword>
<feature type="transmembrane region" description="Helical" evidence="5">
    <location>
        <begin position="174"/>
        <end position="193"/>
    </location>
</feature>
<feature type="transmembrane region" description="Helical" evidence="5">
    <location>
        <begin position="60"/>
        <end position="84"/>
    </location>
</feature>
<dbReference type="Pfam" id="PF01061">
    <property type="entry name" value="ABC2_membrane"/>
    <property type="match status" value="1"/>
</dbReference>
<dbReference type="InterPro" id="IPR013525">
    <property type="entry name" value="ABC2_TM"/>
</dbReference>
<evidence type="ECO:0000256" key="3">
    <source>
        <dbReference type="ARBA" id="ARBA00022989"/>
    </source>
</evidence>
<evidence type="ECO:0000259" key="6">
    <source>
        <dbReference type="Pfam" id="PF01061"/>
    </source>
</evidence>
<reference evidence="7" key="1">
    <citation type="submission" date="2022-06" db="EMBL/GenBank/DDBJ databases">
        <authorList>
            <person name="Ping M."/>
        </authorList>
    </citation>
    <scope>NUCLEOTIDE SEQUENCE</scope>
    <source>
        <strain evidence="7">JCM11759T</strain>
    </source>
</reference>
<organism evidence="7 8">
    <name type="scientific">Nocardiopsis exhalans</name>
    <dbReference type="NCBI Taxonomy" id="163604"/>
    <lineage>
        <taxon>Bacteria</taxon>
        <taxon>Bacillati</taxon>
        <taxon>Actinomycetota</taxon>
        <taxon>Actinomycetes</taxon>
        <taxon>Streptosporangiales</taxon>
        <taxon>Nocardiopsidaceae</taxon>
        <taxon>Nocardiopsis</taxon>
    </lineage>
</organism>
<feature type="domain" description="ABC-2 type transporter transmembrane" evidence="6">
    <location>
        <begin position="27"/>
        <end position="219"/>
    </location>
</feature>
<dbReference type="PANTHER" id="PTHR43229">
    <property type="entry name" value="NODULATION PROTEIN J"/>
    <property type="match status" value="1"/>
</dbReference>
<dbReference type="PANTHER" id="PTHR43229:SF2">
    <property type="entry name" value="NODULATION PROTEIN J"/>
    <property type="match status" value="1"/>
</dbReference>
<keyword evidence="2 5" id="KW-0812">Transmembrane</keyword>
<dbReference type="Proteomes" id="UP001055940">
    <property type="component" value="Chromosome"/>
</dbReference>
<accession>A0ABY5DBF2</accession>
<keyword evidence="4 5" id="KW-0472">Membrane</keyword>
<feature type="transmembrane region" description="Helical" evidence="5">
    <location>
        <begin position="139"/>
        <end position="162"/>
    </location>
</feature>
<evidence type="ECO:0000256" key="4">
    <source>
        <dbReference type="ARBA" id="ARBA00023136"/>
    </source>
</evidence>
<proteinExistence type="predicted"/>
<protein>
    <submittedName>
        <fullName evidence="7">ABC transporter permease</fullName>
    </submittedName>
</protein>
<sequence>MNAIRDSARILRWSATSALADLRAFYTWKTWLFGWLIRILCQVAFFALIGAMLDSPDRTAYLLVGNAVFVGVTATMFVCASSSWERMAGTLPLLIASPAPPFLVFAGRSVQWLADGLACAVISLFLLAPVFGVHLPMPAALLVVPLIALTYVSVYSFGLVLAGLALRVMHVRNLIGNVGGLILMVVCGVQVPVSFWPPAVEFVAQGLPLTHGLSAVRELLSGASGAVVARLALLEAAVGAVWFCVAALTFRHLAESGRRDGSIEFGD</sequence>
<feature type="transmembrane region" description="Helical" evidence="5">
    <location>
        <begin position="227"/>
        <end position="250"/>
    </location>
</feature>
<evidence type="ECO:0000256" key="1">
    <source>
        <dbReference type="ARBA" id="ARBA00004141"/>
    </source>
</evidence>
<evidence type="ECO:0000313" key="8">
    <source>
        <dbReference type="Proteomes" id="UP001055940"/>
    </source>
</evidence>
<dbReference type="RefSeq" id="WP_254419469.1">
    <property type="nucleotide sequence ID" value="NZ_BAAAJB010000050.1"/>
</dbReference>
<name>A0ABY5DBF2_9ACTN</name>